<dbReference type="InterPro" id="IPR023614">
    <property type="entry name" value="Porin_dom_sf"/>
</dbReference>
<gene>
    <name evidence="1" type="ORF">K737_300389</name>
</gene>
<dbReference type="SUPFAM" id="SSF56935">
    <property type="entry name" value="Porins"/>
    <property type="match status" value="1"/>
</dbReference>
<dbReference type="EMBL" id="ARPM03000101">
    <property type="protein sequence ID" value="ETZ05179.1"/>
    <property type="molecule type" value="Genomic_DNA"/>
</dbReference>
<organism evidence="1 2">
    <name type="scientific">Holospora undulata HU1</name>
    <dbReference type="NCBI Taxonomy" id="1321371"/>
    <lineage>
        <taxon>Bacteria</taxon>
        <taxon>Pseudomonadati</taxon>
        <taxon>Pseudomonadota</taxon>
        <taxon>Alphaproteobacteria</taxon>
        <taxon>Holosporales</taxon>
        <taxon>Holosporaceae</taxon>
        <taxon>Holospora</taxon>
    </lineage>
</organism>
<protein>
    <recommendedName>
        <fullName evidence="3">Porin</fullName>
    </recommendedName>
</protein>
<keyword evidence="2" id="KW-1185">Reference proteome</keyword>
<sequence>MVFLLFLYFLVTSMPLFALKENPSSSNVKMLDKKWMGGGATFASSGKVPSSKEKENGGFSLLLSGKASFTMTLGQNKTDYTVLFTPPSSGSVFNLGGLFGNGEKIYSHVAKSQLNVNNSQFMVRAEQPFFSNEGTFAVFIAFTGDPDNKQSVREIAAEVDTFYGTLVLGNTKGIENRAVAGPVSFFRGTGGTDGAMSRFLNPTTGVYMFPSMKGDTGVSTKIVFFSPNFGDIKRFGAVQFGLSYAPNTSMVGEAKMNTAFNSKDPLKASFDMNSFAQSVRYSLEKELFGISMSFVRIHGRTRPAIPQQPLLRVYSNNSWDLAMNTHYGPWCLGVEYIYNGRSGFLKNDLPSLTPSLTLDNGVKEKLPSMMYSSNSCGKNYTFNAGLGYVLKNQWGVSLGYLRTGSHTGFVRPDQEGNSIKAKGSAWVLSGDRALVDGVECFLEVAISYKMSNPAWPYMGTAGAALTKLPFPTTPSNSAAAVLSGLKVKF</sequence>
<dbReference type="Gene3D" id="2.40.160.10">
    <property type="entry name" value="Porin"/>
    <property type="match status" value="1"/>
</dbReference>
<evidence type="ECO:0008006" key="3">
    <source>
        <dbReference type="Google" id="ProtNLM"/>
    </source>
</evidence>
<reference evidence="1 2" key="1">
    <citation type="journal article" date="2013" name="Genome Announc.">
        <title>Draft Genome Sequence of Holospora undulata Strain HU1, a Micronucleus-Specific Symbiont of the Ciliate Paramecium caudatum.</title>
        <authorList>
            <person name="Dohra H."/>
            <person name="Suzuki H."/>
            <person name="Suzuki T."/>
            <person name="Tanaka K."/>
            <person name="Fujishima M."/>
        </authorList>
    </citation>
    <scope>NUCLEOTIDE SEQUENCE [LARGE SCALE GENOMIC DNA]</scope>
    <source>
        <strain evidence="1 2">HU1</strain>
    </source>
</reference>
<dbReference type="AlphaFoldDB" id="A0A061JIU6"/>
<accession>A0A061JIU6</accession>
<evidence type="ECO:0000313" key="1">
    <source>
        <dbReference type="EMBL" id="ETZ05179.1"/>
    </source>
</evidence>
<comment type="caution">
    <text evidence="1">The sequence shown here is derived from an EMBL/GenBank/DDBJ whole genome shotgun (WGS) entry which is preliminary data.</text>
</comment>
<name>A0A061JIU6_9PROT</name>
<evidence type="ECO:0000313" key="2">
    <source>
        <dbReference type="Proteomes" id="UP000026922"/>
    </source>
</evidence>
<proteinExistence type="predicted"/>
<dbReference type="Proteomes" id="UP000026922">
    <property type="component" value="Unassembled WGS sequence"/>
</dbReference>